<sequence>MKPSQEQTFQVSLGVTALPRWSTQAIVILQAFPELAPVGVFSVQIIAFGGVSGNKLHSSAQALRGG</sequence>
<dbReference type="AlphaFoldDB" id="A0A2D6YLS2"/>
<dbReference type="Proteomes" id="UP000226525">
    <property type="component" value="Unassembled WGS sequence"/>
</dbReference>
<organism evidence="1 2">
    <name type="scientific">SAR324 cluster bacterium</name>
    <dbReference type="NCBI Taxonomy" id="2024889"/>
    <lineage>
        <taxon>Bacteria</taxon>
        <taxon>Deltaproteobacteria</taxon>
        <taxon>SAR324 cluster</taxon>
    </lineage>
</organism>
<proteinExistence type="predicted"/>
<evidence type="ECO:0000313" key="1">
    <source>
        <dbReference type="EMBL" id="MAH64082.1"/>
    </source>
</evidence>
<accession>A0A2D6YLS2</accession>
<evidence type="ECO:0000313" key="2">
    <source>
        <dbReference type="Proteomes" id="UP000226525"/>
    </source>
</evidence>
<protein>
    <submittedName>
        <fullName evidence="1">Uncharacterized protein</fullName>
    </submittedName>
</protein>
<name>A0A2D6YLS2_9DELT</name>
<dbReference type="EMBL" id="NZEX01000132">
    <property type="protein sequence ID" value="MAH64082.1"/>
    <property type="molecule type" value="Genomic_DNA"/>
</dbReference>
<gene>
    <name evidence="1" type="ORF">CMN54_11695</name>
</gene>
<reference evidence="2" key="1">
    <citation type="submission" date="2017-09" db="EMBL/GenBank/DDBJ databases">
        <title>The Reconstruction of 2,631 Draft Metagenome-Assembled Genomes from the Global Oceans.</title>
        <authorList>
            <person name="Tully B.J."/>
            <person name="Graham E.D."/>
            <person name="Heidelberg J.F."/>
        </authorList>
    </citation>
    <scope>NUCLEOTIDE SEQUENCE [LARGE SCALE GENOMIC DNA]</scope>
</reference>
<comment type="caution">
    <text evidence="1">The sequence shown here is derived from an EMBL/GenBank/DDBJ whole genome shotgun (WGS) entry which is preliminary data.</text>
</comment>